<keyword evidence="3" id="KW-1185">Reference proteome</keyword>
<dbReference type="GO" id="GO:0000272">
    <property type="term" value="P:polysaccharide catabolic process"/>
    <property type="evidence" value="ECO:0007669"/>
    <property type="project" value="InterPro"/>
</dbReference>
<evidence type="ECO:0008006" key="4">
    <source>
        <dbReference type="Google" id="ProtNLM"/>
    </source>
</evidence>
<dbReference type="EMBL" id="JAFREP010000001">
    <property type="protein sequence ID" value="MBO1317101.1"/>
    <property type="molecule type" value="Genomic_DNA"/>
</dbReference>
<dbReference type="Gene3D" id="2.160.20.10">
    <property type="entry name" value="Single-stranded right-handed beta-helix, Pectin lyase-like"/>
    <property type="match status" value="1"/>
</dbReference>
<feature type="chain" id="PRO_5035189507" description="Pectate lyase C" evidence="1">
    <location>
        <begin position="27"/>
        <end position="530"/>
    </location>
</feature>
<evidence type="ECO:0000256" key="1">
    <source>
        <dbReference type="SAM" id="SignalP"/>
    </source>
</evidence>
<keyword evidence="1" id="KW-0732">Signal</keyword>
<dbReference type="SUPFAM" id="SSF51126">
    <property type="entry name" value="Pectin lyase-like"/>
    <property type="match status" value="1"/>
</dbReference>
<evidence type="ECO:0000313" key="3">
    <source>
        <dbReference type="Proteomes" id="UP000664417"/>
    </source>
</evidence>
<dbReference type="SUPFAM" id="SSF63446">
    <property type="entry name" value="Type I dockerin domain"/>
    <property type="match status" value="1"/>
</dbReference>
<comment type="caution">
    <text evidence="2">The sequence shown here is derived from an EMBL/GenBank/DDBJ whole genome shotgun (WGS) entry which is preliminary data.</text>
</comment>
<gene>
    <name evidence="2" type="ORF">J3U88_01430</name>
</gene>
<dbReference type="Proteomes" id="UP000664417">
    <property type="component" value="Unassembled WGS sequence"/>
</dbReference>
<feature type="signal peptide" evidence="1">
    <location>
        <begin position="1"/>
        <end position="26"/>
    </location>
</feature>
<dbReference type="RefSeq" id="WP_207856335.1">
    <property type="nucleotide sequence ID" value="NZ_JAFREP010000001.1"/>
</dbReference>
<reference evidence="2" key="1">
    <citation type="submission" date="2021-03" db="EMBL/GenBank/DDBJ databases">
        <authorList>
            <person name="Wang G."/>
        </authorList>
    </citation>
    <scope>NUCLEOTIDE SEQUENCE</scope>
    <source>
        <strain evidence="2">KCTC 12899</strain>
    </source>
</reference>
<sequence length="530" mass="57422">MFQSHVLRLVTFAALSCFFAAGTLFGATFYVAVDGNDTTGTGSTTTPWATLQQAVSQVSDGDEIVVRDGVYRGQNLLERQFANGIVIRSENNYQARFVFTGPSIVGTDCQGMRFQGFVFQQETPFPQDNVVMMTGDTQRITFDNNIFHDAIRLSLLYFGPGGVDLTMTNNMFYNAGLASESNHIRVEGGRNVLISDNVFFNDYEGSGRGNTNNSGAFVFITNPTDVAGVDNIQIRRNIMFHWQGLDNISMIQLGSLSNADHYDAENVTVENNLMLGDGPLDSRAFLTLQNARSITIRNNTFSGDLPSLAFAFYMISSQPTILNDEITITNNIWNDPFGTMGARNNEGILDFCDCLPQFNDLVILANNLYYNGGNPMPFDQEELLNPVGDSSGTFEDPLLATPETITLPRYSGGSFLGGHATIREVFVAMADAYGRVGAGSPAINGAPLSPEDDLLGNLRGSTGDLGAMEFAVCSLAGDLNDDRAVNEGDFGVFRAAWTTTGVADLNNDGRVSVLDGVQLRNQIAACGEET</sequence>
<name>A0A8J7Q3R4_9BACT</name>
<evidence type="ECO:0000313" key="2">
    <source>
        <dbReference type="EMBL" id="MBO1317101.1"/>
    </source>
</evidence>
<dbReference type="AlphaFoldDB" id="A0A8J7Q3R4"/>
<protein>
    <recommendedName>
        <fullName evidence="4">Pectate lyase C</fullName>
    </recommendedName>
</protein>
<dbReference type="InterPro" id="IPR036439">
    <property type="entry name" value="Dockerin_dom_sf"/>
</dbReference>
<dbReference type="Gene3D" id="1.10.1330.10">
    <property type="entry name" value="Dockerin domain"/>
    <property type="match status" value="1"/>
</dbReference>
<dbReference type="InterPro" id="IPR012334">
    <property type="entry name" value="Pectin_lyas_fold"/>
</dbReference>
<dbReference type="InterPro" id="IPR011050">
    <property type="entry name" value="Pectin_lyase_fold/virulence"/>
</dbReference>
<accession>A0A8J7Q3R4</accession>
<proteinExistence type="predicted"/>
<organism evidence="2 3">
    <name type="scientific">Acanthopleuribacter pedis</name>
    <dbReference type="NCBI Taxonomy" id="442870"/>
    <lineage>
        <taxon>Bacteria</taxon>
        <taxon>Pseudomonadati</taxon>
        <taxon>Acidobacteriota</taxon>
        <taxon>Holophagae</taxon>
        <taxon>Acanthopleuribacterales</taxon>
        <taxon>Acanthopleuribacteraceae</taxon>
        <taxon>Acanthopleuribacter</taxon>
    </lineage>
</organism>